<accession>A0ACC2TWT9</accession>
<protein>
    <submittedName>
        <fullName evidence="1">Uncharacterized protein</fullName>
    </submittedName>
</protein>
<keyword evidence="2" id="KW-1185">Reference proteome</keyword>
<comment type="caution">
    <text evidence="1">The sequence shown here is derived from an EMBL/GenBank/DDBJ whole genome shotgun (WGS) entry which is preliminary data.</text>
</comment>
<organism evidence="1 2">
    <name type="scientific">Entomophthora muscae</name>
    <dbReference type="NCBI Taxonomy" id="34485"/>
    <lineage>
        <taxon>Eukaryota</taxon>
        <taxon>Fungi</taxon>
        <taxon>Fungi incertae sedis</taxon>
        <taxon>Zoopagomycota</taxon>
        <taxon>Entomophthoromycotina</taxon>
        <taxon>Entomophthoromycetes</taxon>
        <taxon>Entomophthorales</taxon>
        <taxon>Entomophthoraceae</taxon>
        <taxon>Entomophthora</taxon>
    </lineage>
</organism>
<dbReference type="Proteomes" id="UP001165960">
    <property type="component" value="Unassembled WGS sequence"/>
</dbReference>
<proteinExistence type="predicted"/>
<reference evidence="1" key="1">
    <citation type="submission" date="2022-04" db="EMBL/GenBank/DDBJ databases">
        <title>Genome of the entomopathogenic fungus Entomophthora muscae.</title>
        <authorList>
            <person name="Elya C."/>
            <person name="Lovett B.R."/>
            <person name="Lee E."/>
            <person name="Macias A.M."/>
            <person name="Hajek A.E."/>
            <person name="De Bivort B.L."/>
            <person name="Kasson M.T."/>
            <person name="De Fine Licht H.H."/>
            <person name="Stajich J.E."/>
        </authorList>
    </citation>
    <scope>NUCLEOTIDE SEQUENCE</scope>
    <source>
        <strain evidence="1">Berkeley</strain>
    </source>
</reference>
<gene>
    <name evidence="1" type="ORF">DSO57_1037663</name>
</gene>
<evidence type="ECO:0000313" key="2">
    <source>
        <dbReference type="Proteomes" id="UP001165960"/>
    </source>
</evidence>
<sequence length="190" mass="20861">MYSADKAMKSSVIFNCLDAEPQTIIIPRLPENGCTFANVSRALMEKFSSEEALNNLKMNFVEGGINKAVPPLSPPHSLLPEDPRTTPTPSHFSDMPAYPQISDHNSLLAAVTIHTTNSATGLSDPAAQPTLCYPDQEDIREDQLHRVLAINALTQSQRVRKEPLLAPEAQYTVALPYTEQLALPSKEVTH</sequence>
<dbReference type="EMBL" id="QTSX02001837">
    <property type="protein sequence ID" value="KAJ9079225.1"/>
    <property type="molecule type" value="Genomic_DNA"/>
</dbReference>
<evidence type="ECO:0000313" key="1">
    <source>
        <dbReference type="EMBL" id="KAJ9079225.1"/>
    </source>
</evidence>
<name>A0ACC2TWT9_9FUNG</name>